<reference evidence="1 2" key="1">
    <citation type="journal article" date="2021" name="Elife">
        <title>Chloroplast acquisition without the gene transfer in kleptoplastic sea slugs, Plakobranchus ocellatus.</title>
        <authorList>
            <person name="Maeda T."/>
            <person name="Takahashi S."/>
            <person name="Yoshida T."/>
            <person name="Shimamura S."/>
            <person name="Takaki Y."/>
            <person name="Nagai Y."/>
            <person name="Toyoda A."/>
            <person name="Suzuki Y."/>
            <person name="Arimoto A."/>
            <person name="Ishii H."/>
            <person name="Satoh N."/>
            <person name="Nishiyama T."/>
            <person name="Hasebe M."/>
            <person name="Maruyama T."/>
            <person name="Minagawa J."/>
            <person name="Obokata J."/>
            <person name="Shigenobu S."/>
        </authorList>
    </citation>
    <scope>NUCLEOTIDE SEQUENCE [LARGE SCALE GENOMIC DNA]</scope>
</reference>
<sequence>MKYQLQLCLQSPLQSQCCGVLVGLCSNNRLGSTCQLFLSSSEGVGGTEDKQTRPEICRDTSVGIRAVPLAPWPDGGPESLRSLRCGLATHKMQT</sequence>
<proteinExistence type="predicted"/>
<protein>
    <submittedName>
        <fullName evidence="1">Uncharacterized protein</fullName>
    </submittedName>
</protein>
<evidence type="ECO:0000313" key="1">
    <source>
        <dbReference type="EMBL" id="GFN90372.1"/>
    </source>
</evidence>
<evidence type="ECO:0000313" key="2">
    <source>
        <dbReference type="Proteomes" id="UP000735302"/>
    </source>
</evidence>
<comment type="caution">
    <text evidence="1">The sequence shown here is derived from an EMBL/GenBank/DDBJ whole genome shotgun (WGS) entry which is preliminary data.</text>
</comment>
<gene>
    <name evidence="1" type="ORF">PoB_001687800</name>
</gene>
<accession>A0AAV3Z6Z7</accession>
<dbReference type="AlphaFoldDB" id="A0AAV3Z6Z7"/>
<name>A0AAV3Z6Z7_9GAST</name>
<keyword evidence="2" id="KW-1185">Reference proteome</keyword>
<dbReference type="Proteomes" id="UP000735302">
    <property type="component" value="Unassembled WGS sequence"/>
</dbReference>
<organism evidence="1 2">
    <name type="scientific">Plakobranchus ocellatus</name>
    <dbReference type="NCBI Taxonomy" id="259542"/>
    <lineage>
        <taxon>Eukaryota</taxon>
        <taxon>Metazoa</taxon>
        <taxon>Spiralia</taxon>
        <taxon>Lophotrochozoa</taxon>
        <taxon>Mollusca</taxon>
        <taxon>Gastropoda</taxon>
        <taxon>Heterobranchia</taxon>
        <taxon>Euthyneura</taxon>
        <taxon>Panpulmonata</taxon>
        <taxon>Sacoglossa</taxon>
        <taxon>Placobranchoidea</taxon>
        <taxon>Plakobranchidae</taxon>
        <taxon>Plakobranchus</taxon>
    </lineage>
</organism>
<dbReference type="EMBL" id="BLXT01002034">
    <property type="protein sequence ID" value="GFN90372.1"/>
    <property type="molecule type" value="Genomic_DNA"/>
</dbReference>